<accession>A0A916X0M2</accession>
<dbReference type="PANTHER" id="PTHR44196:SF1">
    <property type="entry name" value="DEHYDROGENASE_REDUCTASE SDR FAMILY MEMBER 7B"/>
    <property type="match status" value="1"/>
</dbReference>
<evidence type="ECO:0000313" key="6">
    <source>
        <dbReference type="Proteomes" id="UP000605148"/>
    </source>
</evidence>
<dbReference type="OrthoDB" id="335726at2"/>
<dbReference type="Gene3D" id="3.40.50.720">
    <property type="entry name" value="NAD(P)-binding Rossmann-like Domain"/>
    <property type="match status" value="1"/>
</dbReference>
<gene>
    <name evidence="5" type="ORF">GCM10011316_21400</name>
</gene>
<sequence length="280" mass="30193">MAHASPRVIVLTGASGGIGIALARELAQPGRRFLLIARDEDKLARLAGDLQAMGCESECAAIDLRSERALMACLEEFDDRYPVDLLIANAGVTAGLGPGRSREGDAEIARQIDINYRGTVATVSALVDRMRARGRGQIVLVASLAGLRPLPDMPTYSATKAALIAYGHAIRGWLKASGVHVTILCPGFVTTPMSARHKGAKPFEISAEKAAVIMRRAIEKRKTLHAFPFLLAAGIYLQNLLPPRLSDLFMNGFAAEIDQDPRYGPAEGRQEDAQKNLPER</sequence>
<dbReference type="AlphaFoldDB" id="A0A916X0M2"/>
<protein>
    <submittedName>
        <fullName evidence="5">SDR family oxidoreductase</fullName>
    </submittedName>
</protein>
<name>A0A916X0M2_9HYPH</name>
<comment type="similarity">
    <text evidence="1 3">Belongs to the short-chain dehydrogenases/reductases (SDR) family.</text>
</comment>
<keyword evidence="2" id="KW-0560">Oxidoreductase</keyword>
<feature type="compositionally biased region" description="Basic and acidic residues" evidence="4">
    <location>
        <begin position="268"/>
        <end position="280"/>
    </location>
</feature>
<dbReference type="PRINTS" id="PR00081">
    <property type="entry name" value="GDHRDH"/>
</dbReference>
<dbReference type="EMBL" id="BMFA01000006">
    <property type="protein sequence ID" value="GGB48989.1"/>
    <property type="molecule type" value="Genomic_DNA"/>
</dbReference>
<dbReference type="GO" id="GO:0016020">
    <property type="term" value="C:membrane"/>
    <property type="evidence" value="ECO:0007669"/>
    <property type="project" value="TreeGrafter"/>
</dbReference>
<dbReference type="GO" id="GO:0016491">
    <property type="term" value="F:oxidoreductase activity"/>
    <property type="evidence" value="ECO:0007669"/>
    <property type="project" value="UniProtKB-KW"/>
</dbReference>
<evidence type="ECO:0000313" key="5">
    <source>
        <dbReference type="EMBL" id="GGB48989.1"/>
    </source>
</evidence>
<dbReference type="SUPFAM" id="SSF51735">
    <property type="entry name" value="NAD(P)-binding Rossmann-fold domains"/>
    <property type="match status" value="1"/>
</dbReference>
<dbReference type="Proteomes" id="UP000605148">
    <property type="component" value="Unassembled WGS sequence"/>
</dbReference>
<dbReference type="InterPro" id="IPR036291">
    <property type="entry name" value="NAD(P)-bd_dom_sf"/>
</dbReference>
<evidence type="ECO:0000256" key="4">
    <source>
        <dbReference type="SAM" id="MobiDB-lite"/>
    </source>
</evidence>
<proteinExistence type="inferred from homology"/>
<evidence type="ECO:0000256" key="2">
    <source>
        <dbReference type="ARBA" id="ARBA00023002"/>
    </source>
</evidence>
<organism evidence="5 6">
    <name type="scientific">Roseibium aquae</name>
    <dbReference type="NCBI Taxonomy" id="1323746"/>
    <lineage>
        <taxon>Bacteria</taxon>
        <taxon>Pseudomonadati</taxon>
        <taxon>Pseudomonadota</taxon>
        <taxon>Alphaproteobacteria</taxon>
        <taxon>Hyphomicrobiales</taxon>
        <taxon>Stappiaceae</taxon>
        <taxon>Roseibium</taxon>
    </lineage>
</organism>
<feature type="region of interest" description="Disordered" evidence="4">
    <location>
        <begin position="260"/>
        <end position="280"/>
    </location>
</feature>
<reference evidence="5" key="2">
    <citation type="submission" date="2020-09" db="EMBL/GenBank/DDBJ databases">
        <authorList>
            <person name="Sun Q."/>
            <person name="Zhou Y."/>
        </authorList>
    </citation>
    <scope>NUCLEOTIDE SEQUENCE</scope>
    <source>
        <strain evidence="5">CGMCC 1.12426</strain>
    </source>
</reference>
<dbReference type="InterPro" id="IPR002347">
    <property type="entry name" value="SDR_fam"/>
</dbReference>
<reference evidence="5" key="1">
    <citation type="journal article" date="2014" name="Int. J. Syst. Evol. Microbiol.">
        <title>Complete genome sequence of Corynebacterium casei LMG S-19264T (=DSM 44701T), isolated from a smear-ripened cheese.</title>
        <authorList>
            <consortium name="US DOE Joint Genome Institute (JGI-PGF)"/>
            <person name="Walter F."/>
            <person name="Albersmeier A."/>
            <person name="Kalinowski J."/>
            <person name="Ruckert C."/>
        </authorList>
    </citation>
    <scope>NUCLEOTIDE SEQUENCE</scope>
    <source>
        <strain evidence="5">CGMCC 1.12426</strain>
    </source>
</reference>
<evidence type="ECO:0000256" key="3">
    <source>
        <dbReference type="RuleBase" id="RU000363"/>
    </source>
</evidence>
<evidence type="ECO:0000256" key="1">
    <source>
        <dbReference type="ARBA" id="ARBA00006484"/>
    </source>
</evidence>
<dbReference type="InterPro" id="IPR020904">
    <property type="entry name" value="Sc_DH/Rdtase_CS"/>
</dbReference>
<dbReference type="PROSITE" id="PS00061">
    <property type="entry name" value="ADH_SHORT"/>
    <property type="match status" value="1"/>
</dbReference>
<dbReference type="PANTHER" id="PTHR44196">
    <property type="entry name" value="DEHYDROGENASE/REDUCTASE SDR FAMILY MEMBER 7B"/>
    <property type="match status" value="1"/>
</dbReference>
<dbReference type="Pfam" id="PF00106">
    <property type="entry name" value="adh_short"/>
    <property type="match status" value="1"/>
</dbReference>
<dbReference type="RefSeq" id="WP_150496361.1">
    <property type="nucleotide sequence ID" value="NZ_BMFA01000006.1"/>
</dbReference>
<keyword evidence="6" id="KW-1185">Reference proteome</keyword>
<dbReference type="PRINTS" id="PR00080">
    <property type="entry name" value="SDRFAMILY"/>
</dbReference>
<comment type="caution">
    <text evidence="5">The sequence shown here is derived from an EMBL/GenBank/DDBJ whole genome shotgun (WGS) entry which is preliminary data.</text>
</comment>